<dbReference type="EMBL" id="MCFG01000522">
    <property type="protein sequence ID" value="ORX64476.1"/>
    <property type="molecule type" value="Genomic_DNA"/>
</dbReference>
<accession>A0A1Y1VTZ0</accession>
<name>A0A1Y1VTZ0_9FUNG</name>
<feature type="transmembrane region" description="Helical" evidence="1">
    <location>
        <begin position="79"/>
        <end position="102"/>
    </location>
</feature>
<feature type="transmembrane region" description="Helical" evidence="1">
    <location>
        <begin position="129"/>
        <end position="151"/>
    </location>
</feature>
<keyword evidence="1" id="KW-0472">Membrane</keyword>
<sequence>MYNLLRNEKREKTRVIVITGSLSFIFYLYLTITYLKTDFKFTSVYDNSIILLTVVISIITFFKFHLIKTNLNRWYINTIYYSLVQMLLMIMVLLCAIVYSVYSDSDRFEKACRNTGYLDKLCENHCRIFIVYIILIVEGFCYGLEIGYLLYMKLLNNFEPLIYE</sequence>
<dbReference type="Proteomes" id="UP000193944">
    <property type="component" value="Unassembled WGS sequence"/>
</dbReference>
<protein>
    <submittedName>
        <fullName evidence="2">Uncharacterized protein</fullName>
    </submittedName>
</protein>
<gene>
    <name evidence="2" type="ORF">BCR32DRAFT_273097</name>
</gene>
<organism evidence="2 3">
    <name type="scientific">Anaeromyces robustus</name>
    <dbReference type="NCBI Taxonomy" id="1754192"/>
    <lineage>
        <taxon>Eukaryota</taxon>
        <taxon>Fungi</taxon>
        <taxon>Fungi incertae sedis</taxon>
        <taxon>Chytridiomycota</taxon>
        <taxon>Chytridiomycota incertae sedis</taxon>
        <taxon>Neocallimastigomycetes</taxon>
        <taxon>Neocallimastigales</taxon>
        <taxon>Neocallimastigaceae</taxon>
        <taxon>Anaeromyces</taxon>
    </lineage>
</organism>
<evidence type="ECO:0000313" key="3">
    <source>
        <dbReference type="Proteomes" id="UP000193944"/>
    </source>
</evidence>
<dbReference type="AlphaFoldDB" id="A0A1Y1VTZ0"/>
<comment type="caution">
    <text evidence="2">The sequence shown here is derived from an EMBL/GenBank/DDBJ whole genome shotgun (WGS) entry which is preliminary data.</text>
</comment>
<keyword evidence="3" id="KW-1185">Reference proteome</keyword>
<feature type="transmembrane region" description="Helical" evidence="1">
    <location>
        <begin position="15"/>
        <end position="35"/>
    </location>
</feature>
<evidence type="ECO:0000256" key="1">
    <source>
        <dbReference type="SAM" id="Phobius"/>
    </source>
</evidence>
<keyword evidence="1" id="KW-0812">Transmembrane</keyword>
<evidence type="ECO:0000313" key="2">
    <source>
        <dbReference type="EMBL" id="ORX64476.1"/>
    </source>
</evidence>
<reference evidence="2 3" key="2">
    <citation type="submission" date="2016-08" db="EMBL/GenBank/DDBJ databases">
        <title>Pervasive Adenine N6-methylation of Active Genes in Fungi.</title>
        <authorList>
            <consortium name="DOE Joint Genome Institute"/>
            <person name="Mondo S.J."/>
            <person name="Dannebaum R.O."/>
            <person name="Kuo R.C."/>
            <person name="Labutti K."/>
            <person name="Haridas S."/>
            <person name="Kuo A."/>
            <person name="Salamov A."/>
            <person name="Ahrendt S.R."/>
            <person name="Lipzen A."/>
            <person name="Sullivan W."/>
            <person name="Andreopoulos W.B."/>
            <person name="Clum A."/>
            <person name="Lindquist E."/>
            <person name="Daum C."/>
            <person name="Ramamoorthy G.K."/>
            <person name="Gryganskyi A."/>
            <person name="Culley D."/>
            <person name="Magnuson J.K."/>
            <person name="James T.Y."/>
            <person name="O'Malley M.A."/>
            <person name="Stajich J.E."/>
            <person name="Spatafora J.W."/>
            <person name="Visel A."/>
            <person name="Grigoriev I.V."/>
        </authorList>
    </citation>
    <scope>NUCLEOTIDE SEQUENCE [LARGE SCALE GENOMIC DNA]</scope>
    <source>
        <strain evidence="2 3">S4</strain>
    </source>
</reference>
<proteinExistence type="predicted"/>
<reference evidence="2 3" key="1">
    <citation type="submission" date="2016-08" db="EMBL/GenBank/DDBJ databases">
        <title>A Parts List for Fungal Cellulosomes Revealed by Comparative Genomics.</title>
        <authorList>
            <consortium name="DOE Joint Genome Institute"/>
            <person name="Haitjema C.H."/>
            <person name="Gilmore S.P."/>
            <person name="Henske J.K."/>
            <person name="Solomon K.V."/>
            <person name="De Groot R."/>
            <person name="Kuo A."/>
            <person name="Mondo S.J."/>
            <person name="Salamov A.A."/>
            <person name="Labutti K."/>
            <person name="Zhao Z."/>
            <person name="Chiniquy J."/>
            <person name="Barry K."/>
            <person name="Brewer H.M."/>
            <person name="Purvine S.O."/>
            <person name="Wright A.T."/>
            <person name="Boxma B."/>
            <person name="Van Alen T."/>
            <person name="Hackstein J.H."/>
            <person name="Baker S.E."/>
            <person name="Grigoriev I.V."/>
            <person name="O'Malley M.A."/>
        </authorList>
    </citation>
    <scope>NUCLEOTIDE SEQUENCE [LARGE SCALE GENOMIC DNA]</scope>
    <source>
        <strain evidence="2 3">S4</strain>
    </source>
</reference>
<feature type="transmembrane region" description="Helical" evidence="1">
    <location>
        <begin position="47"/>
        <end position="67"/>
    </location>
</feature>
<keyword evidence="1" id="KW-1133">Transmembrane helix</keyword>